<accession>A0A2G6E3A6</accession>
<dbReference type="EMBL" id="PDPS01000033">
    <property type="protein sequence ID" value="PID56565.1"/>
    <property type="molecule type" value="Genomic_DNA"/>
</dbReference>
<dbReference type="AlphaFoldDB" id="A0A2G6E3A6"/>
<evidence type="ECO:0000313" key="3">
    <source>
        <dbReference type="Proteomes" id="UP000229740"/>
    </source>
</evidence>
<evidence type="ECO:0000313" key="2">
    <source>
        <dbReference type="EMBL" id="PID56565.1"/>
    </source>
</evidence>
<organism evidence="2 3">
    <name type="scientific">candidate division KSB3 bacterium</name>
    <dbReference type="NCBI Taxonomy" id="2044937"/>
    <lineage>
        <taxon>Bacteria</taxon>
        <taxon>candidate division KSB3</taxon>
    </lineage>
</organism>
<evidence type="ECO:0000256" key="1">
    <source>
        <dbReference type="SAM" id="MobiDB-lite"/>
    </source>
</evidence>
<feature type="region of interest" description="Disordered" evidence="1">
    <location>
        <begin position="26"/>
        <end position="53"/>
    </location>
</feature>
<proteinExistence type="predicted"/>
<protein>
    <submittedName>
        <fullName evidence="2">Uncharacterized protein</fullName>
    </submittedName>
</protein>
<comment type="caution">
    <text evidence="2">The sequence shown here is derived from an EMBL/GenBank/DDBJ whole genome shotgun (WGS) entry which is preliminary data.</text>
</comment>
<gene>
    <name evidence="2" type="ORF">CSB45_11105</name>
</gene>
<dbReference type="Proteomes" id="UP000229740">
    <property type="component" value="Unassembled WGS sequence"/>
</dbReference>
<reference evidence="2 3" key="1">
    <citation type="submission" date="2017-10" db="EMBL/GenBank/DDBJ databases">
        <title>Novel microbial diversity and functional potential in the marine mammal oral microbiome.</title>
        <authorList>
            <person name="Dudek N.K."/>
            <person name="Sun C.L."/>
            <person name="Burstein D."/>
            <person name="Kantor R.S."/>
            <person name="Aliaga Goltsman D.S."/>
            <person name="Bik E.M."/>
            <person name="Thomas B.C."/>
            <person name="Banfield J.F."/>
            <person name="Relman D.A."/>
        </authorList>
    </citation>
    <scope>NUCLEOTIDE SEQUENCE [LARGE SCALE GENOMIC DNA]</scope>
    <source>
        <strain evidence="2">DOLZORAL124_49_17</strain>
    </source>
</reference>
<sequence>MQVYTSIVPVSDFVKRKLLMRLAEKMSQKAERPCRTGHSGKMRNDPSCSPVHDDRRLRAIHCATMISRKQQPRPRVP</sequence>
<name>A0A2G6E3A6_9BACT</name>